<gene>
    <name evidence="7" type="ORF">SAMN04490239_8956</name>
</gene>
<accession>A0A1H5C2B8</accession>
<dbReference type="AlphaFoldDB" id="A0A1H5C2B8"/>
<evidence type="ECO:0000256" key="4">
    <source>
        <dbReference type="ARBA" id="ARBA00023098"/>
    </source>
</evidence>
<organism evidence="7 8">
    <name type="scientific">Rhodococcus koreensis</name>
    <dbReference type="NCBI Taxonomy" id="99653"/>
    <lineage>
        <taxon>Bacteria</taxon>
        <taxon>Bacillati</taxon>
        <taxon>Actinomycetota</taxon>
        <taxon>Actinomycetes</taxon>
        <taxon>Mycobacteriales</taxon>
        <taxon>Nocardiaceae</taxon>
        <taxon>Rhodococcus</taxon>
    </lineage>
</organism>
<keyword evidence="2" id="KW-0436">Ligase</keyword>
<dbReference type="InterPro" id="IPR042099">
    <property type="entry name" value="ANL_N_sf"/>
</dbReference>
<dbReference type="RefSeq" id="WP_072943213.1">
    <property type="nucleotide sequence ID" value="NZ_CP070609.1"/>
</dbReference>
<evidence type="ECO:0000256" key="1">
    <source>
        <dbReference type="ARBA" id="ARBA00006432"/>
    </source>
</evidence>
<dbReference type="EMBL" id="FNSV01000005">
    <property type="protein sequence ID" value="SED60430.1"/>
    <property type="molecule type" value="Genomic_DNA"/>
</dbReference>
<dbReference type="Proteomes" id="UP000183561">
    <property type="component" value="Unassembled WGS sequence"/>
</dbReference>
<keyword evidence="8" id="KW-1185">Reference proteome</keyword>
<evidence type="ECO:0000313" key="7">
    <source>
        <dbReference type="EMBL" id="SED60430.1"/>
    </source>
</evidence>
<evidence type="ECO:0000256" key="2">
    <source>
        <dbReference type="ARBA" id="ARBA00022598"/>
    </source>
</evidence>
<comment type="similarity">
    <text evidence="1">Belongs to the ATP-dependent AMP-binding enzyme family.</text>
</comment>
<keyword evidence="4" id="KW-0443">Lipid metabolism</keyword>
<protein>
    <recommendedName>
        <fullName evidence="5">Acyl-CoA synthetase</fullName>
    </recommendedName>
</protein>
<dbReference type="Pfam" id="PF00501">
    <property type="entry name" value="AMP-binding"/>
    <property type="match status" value="1"/>
</dbReference>
<dbReference type="GO" id="GO:0004467">
    <property type="term" value="F:long-chain fatty acid-CoA ligase activity"/>
    <property type="evidence" value="ECO:0007669"/>
    <property type="project" value="TreeGrafter"/>
</dbReference>
<evidence type="ECO:0000313" key="8">
    <source>
        <dbReference type="Proteomes" id="UP000183561"/>
    </source>
</evidence>
<dbReference type="CDD" id="cd05907">
    <property type="entry name" value="VL_LC_FACS_like"/>
    <property type="match status" value="1"/>
</dbReference>
<keyword evidence="3" id="KW-0276">Fatty acid metabolism</keyword>
<feature type="domain" description="AMP-dependent synthetase/ligase" evidence="6">
    <location>
        <begin position="18"/>
        <end position="423"/>
    </location>
</feature>
<dbReference type="InterPro" id="IPR020845">
    <property type="entry name" value="AMP-binding_CS"/>
</dbReference>
<evidence type="ECO:0000256" key="3">
    <source>
        <dbReference type="ARBA" id="ARBA00022832"/>
    </source>
</evidence>
<dbReference type="PANTHER" id="PTHR43272:SF32">
    <property type="entry name" value="AMP-DEPENDENT SYNTHETASE_LIGASE DOMAIN-CONTAINING PROTEIN"/>
    <property type="match status" value="1"/>
</dbReference>
<dbReference type="PROSITE" id="PS00455">
    <property type="entry name" value="AMP_BINDING"/>
    <property type="match status" value="1"/>
</dbReference>
<dbReference type="Pfam" id="PF23562">
    <property type="entry name" value="AMP-binding_C_3"/>
    <property type="match status" value="1"/>
</dbReference>
<dbReference type="GO" id="GO:0016020">
    <property type="term" value="C:membrane"/>
    <property type="evidence" value="ECO:0007669"/>
    <property type="project" value="TreeGrafter"/>
</dbReference>
<sequence>MMSLDQVEEAQSLCAVFQATVTTCADQVALRTAEGDRTVSWRAYGEQVRQIAAGLAKLGVRRGDTVAIMLTNRPEFHLVDTAVMHLGATAFSIYNTFTPEQIAQLFASAHNQIVVTEAQFIDKIRQAGAVHPIGHIVCVDGTGPDTTSLDGLIAQGDSDFDFEARWRAVRREDLLALIFTSGTTGAPKGVELTHANVLFAVAAKVAHQQEVLGSDVTERVLSYLPDANLANRFAAHYVPMASGATVTDVRDGRTVLQVFQDVHPTTFMGVPMIWYRLKAMIDAAVAESDQPVRDQAASALSVSLDKVRRELAGQPVPARLAADHEVADRAVLGPLRRRFGIDHLGFATSGGAPISPEALEFFLALGVPVCEVYGLTESAASGIANHPNRIRIGTVGQPRPGVEVALAPDGELLLRSVGVMRGYRNDPVKTGEALDAEGWLHTGDVATIDADGYVTIVDRKKDMIINSSGKNLAPANIENAIKLECPLLGSVVAVGDGRPHIVALLILDPDQAGVFAETHAIEDRRPVALADDPRILAAIADGVARGNARLSRVEQVRAYTVLPTFWEANGEELTATTKVRRKLVHQKYAAQIDALYTPTAAAGQRT</sequence>
<name>A0A1H5C2B8_9NOCA</name>
<evidence type="ECO:0000259" key="6">
    <source>
        <dbReference type="Pfam" id="PF00501"/>
    </source>
</evidence>
<dbReference type="Gene3D" id="3.40.50.12780">
    <property type="entry name" value="N-terminal domain of ligase-like"/>
    <property type="match status" value="2"/>
</dbReference>
<dbReference type="SUPFAM" id="SSF56801">
    <property type="entry name" value="Acetyl-CoA synthetase-like"/>
    <property type="match status" value="1"/>
</dbReference>
<dbReference type="PANTHER" id="PTHR43272">
    <property type="entry name" value="LONG-CHAIN-FATTY-ACID--COA LIGASE"/>
    <property type="match status" value="1"/>
</dbReference>
<reference evidence="8" key="1">
    <citation type="submission" date="2016-10" db="EMBL/GenBank/DDBJ databases">
        <authorList>
            <person name="Varghese N."/>
            <person name="Submissions S."/>
        </authorList>
    </citation>
    <scope>NUCLEOTIDE SEQUENCE [LARGE SCALE GENOMIC DNA]</scope>
    <source>
        <strain evidence="8">DSM 44498</strain>
    </source>
</reference>
<evidence type="ECO:0000256" key="5">
    <source>
        <dbReference type="ARBA" id="ARBA00032875"/>
    </source>
</evidence>
<dbReference type="OrthoDB" id="9803968at2"/>
<dbReference type="InterPro" id="IPR000873">
    <property type="entry name" value="AMP-dep_synth/lig_dom"/>
</dbReference>
<proteinExistence type="inferred from homology"/>